<organism evidence="1 2">
    <name type="scientific">Agrobacterium larrymoorei</name>
    <dbReference type="NCBI Taxonomy" id="160699"/>
    <lineage>
        <taxon>Bacteria</taxon>
        <taxon>Pseudomonadati</taxon>
        <taxon>Pseudomonadota</taxon>
        <taxon>Alphaproteobacteria</taxon>
        <taxon>Hyphomicrobiales</taxon>
        <taxon>Rhizobiaceae</taxon>
        <taxon>Rhizobium/Agrobacterium group</taxon>
        <taxon>Agrobacterium</taxon>
    </lineage>
</organism>
<evidence type="ECO:0000313" key="1">
    <source>
        <dbReference type="EMBL" id="QCI97754.1"/>
    </source>
</evidence>
<name>A0A4D7DQF2_9HYPH</name>
<dbReference type="AlphaFoldDB" id="A0A4D7DQF2"/>
<dbReference type="OrthoDB" id="9955204at2"/>
<dbReference type="EMBL" id="CP039691">
    <property type="protein sequence ID" value="QCI97754.1"/>
    <property type="molecule type" value="Genomic_DNA"/>
</dbReference>
<dbReference type="Proteomes" id="UP000298545">
    <property type="component" value="Chromosome circular"/>
</dbReference>
<protein>
    <submittedName>
        <fullName evidence="1">Uncharacterized protein</fullName>
    </submittedName>
</protein>
<evidence type="ECO:0000313" key="2">
    <source>
        <dbReference type="Proteomes" id="UP000298545"/>
    </source>
</evidence>
<accession>A0A4D7DQF2</accession>
<dbReference type="KEGG" id="alf:CFBP5473_07415"/>
<proteinExistence type="predicted"/>
<gene>
    <name evidence="1" type="ORF">CFBP5473_07415</name>
</gene>
<sequence>MLRSSGVQKIGSSRQSMKTYSTTKDVAIVRIIMKASIFFSDRVTTRLLSMLTVITGRFEAVLNGPFIRHSPGRFRY</sequence>
<reference evidence="1 2" key="1">
    <citation type="submission" date="2019-04" db="EMBL/GenBank/DDBJ databases">
        <title>Complete genome sequence of Agrobacterium larrymoorei CFBP5473.</title>
        <authorList>
            <person name="Haryono M."/>
            <person name="Chou L."/>
            <person name="Lin Y.-C."/>
            <person name="Lai E.-M."/>
            <person name="Kuo C.-H."/>
        </authorList>
    </citation>
    <scope>NUCLEOTIDE SEQUENCE [LARGE SCALE GENOMIC DNA]</scope>
    <source>
        <strain evidence="1 2">CFBP5473</strain>
    </source>
</reference>